<sequence length="87" mass="9968">MAKVKLNITSTALPPFETTIFTTLGDCVKPKSKEARMDAIRNAIARGTLVVRWNSARRIEKNCFRLELDMKRNLIAHFVEFLFLEGL</sequence>
<dbReference type="AlphaFoldDB" id="A0A9D4RY73"/>
<reference evidence="1" key="1">
    <citation type="journal article" date="2019" name="bioRxiv">
        <title>The Genome of the Zebra Mussel, Dreissena polymorpha: A Resource for Invasive Species Research.</title>
        <authorList>
            <person name="McCartney M.A."/>
            <person name="Auch B."/>
            <person name="Kono T."/>
            <person name="Mallez S."/>
            <person name="Zhang Y."/>
            <person name="Obille A."/>
            <person name="Becker A."/>
            <person name="Abrahante J.E."/>
            <person name="Garbe J."/>
            <person name="Badalamenti J.P."/>
            <person name="Herman A."/>
            <person name="Mangelson H."/>
            <person name="Liachko I."/>
            <person name="Sullivan S."/>
            <person name="Sone E.D."/>
            <person name="Koren S."/>
            <person name="Silverstein K.A.T."/>
            <person name="Beckman K.B."/>
            <person name="Gohl D.M."/>
        </authorList>
    </citation>
    <scope>NUCLEOTIDE SEQUENCE</scope>
    <source>
        <strain evidence="1">Duluth1</strain>
        <tissue evidence="1">Whole animal</tissue>
    </source>
</reference>
<evidence type="ECO:0000313" key="1">
    <source>
        <dbReference type="EMBL" id="KAH3883273.1"/>
    </source>
</evidence>
<proteinExistence type="predicted"/>
<dbReference type="EMBL" id="JAIWYP010000001">
    <property type="protein sequence ID" value="KAH3883273.1"/>
    <property type="molecule type" value="Genomic_DNA"/>
</dbReference>
<dbReference type="Proteomes" id="UP000828390">
    <property type="component" value="Unassembled WGS sequence"/>
</dbReference>
<protein>
    <submittedName>
        <fullName evidence="1">Uncharacterized protein</fullName>
    </submittedName>
</protein>
<name>A0A9D4RY73_DREPO</name>
<evidence type="ECO:0000313" key="2">
    <source>
        <dbReference type="Proteomes" id="UP000828390"/>
    </source>
</evidence>
<keyword evidence="2" id="KW-1185">Reference proteome</keyword>
<accession>A0A9D4RY73</accession>
<gene>
    <name evidence="1" type="ORF">DPMN_007228</name>
</gene>
<comment type="caution">
    <text evidence="1">The sequence shown here is derived from an EMBL/GenBank/DDBJ whole genome shotgun (WGS) entry which is preliminary data.</text>
</comment>
<reference evidence="1" key="2">
    <citation type="submission" date="2020-11" db="EMBL/GenBank/DDBJ databases">
        <authorList>
            <person name="McCartney M.A."/>
            <person name="Auch B."/>
            <person name="Kono T."/>
            <person name="Mallez S."/>
            <person name="Becker A."/>
            <person name="Gohl D.M."/>
            <person name="Silverstein K.A.T."/>
            <person name="Koren S."/>
            <person name="Bechman K.B."/>
            <person name="Herman A."/>
            <person name="Abrahante J.E."/>
            <person name="Garbe J."/>
        </authorList>
    </citation>
    <scope>NUCLEOTIDE SEQUENCE</scope>
    <source>
        <strain evidence="1">Duluth1</strain>
        <tissue evidence="1">Whole animal</tissue>
    </source>
</reference>
<organism evidence="1 2">
    <name type="scientific">Dreissena polymorpha</name>
    <name type="common">Zebra mussel</name>
    <name type="synonym">Mytilus polymorpha</name>
    <dbReference type="NCBI Taxonomy" id="45954"/>
    <lineage>
        <taxon>Eukaryota</taxon>
        <taxon>Metazoa</taxon>
        <taxon>Spiralia</taxon>
        <taxon>Lophotrochozoa</taxon>
        <taxon>Mollusca</taxon>
        <taxon>Bivalvia</taxon>
        <taxon>Autobranchia</taxon>
        <taxon>Heteroconchia</taxon>
        <taxon>Euheterodonta</taxon>
        <taxon>Imparidentia</taxon>
        <taxon>Neoheterodontei</taxon>
        <taxon>Myida</taxon>
        <taxon>Dreissenoidea</taxon>
        <taxon>Dreissenidae</taxon>
        <taxon>Dreissena</taxon>
    </lineage>
</organism>